<reference evidence="2 3" key="1">
    <citation type="submission" date="2020-04" db="EMBL/GenBank/DDBJ databases">
        <authorList>
            <person name="Zhang R."/>
            <person name="Schippers A."/>
        </authorList>
    </citation>
    <scope>NUCLEOTIDE SEQUENCE [LARGE SCALE GENOMIC DNA]</scope>
    <source>
        <strain evidence="2 3">DSM 109850</strain>
    </source>
</reference>
<dbReference type="AlphaFoldDB" id="A0A7Y0L415"/>
<protein>
    <submittedName>
        <fullName evidence="2">Histidine phosphatase family protein</fullName>
    </submittedName>
</protein>
<accession>A0A7Y0L415</accession>
<feature type="region of interest" description="Disordered" evidence="1">
    <location>
        <begin position="1"/>
        <end position="22"/>
    </location>
</feature>
<dbReference type="SUPFAM" id="SSF53254">
    <property type="entry name" value="Phosphoglycerate mutase-like"/>
    <property type="match status" value="1"/>
</dbReference>
<dbReference type="Proteomes" id="UP000533476">
    <property type="component" value="Unassembled WGS sequence"/>
</dbReference>
<dbReference type="Pfam" id="PF00300">
    <property type="entry name" value="His_Phos_1"/>
    <property type="match status" value="1"/>
</dbReference>
<dbReference type="InterPro" id="IPR013078">
    <property type="entry name" value="His_Pase_superF_clade-1"/>
</dbReference>
<keyword evidence="3" id="KW-1185">Reference proteome</keyword>
<comment type="caution">
    <text evidence="2">The sequence shown here is derived from an EMBL/GenBank/DDBJ whole genome shotgun (WGS) entry which is preliminary data.</text>
</comment>
<dbReference type="SMART" id="SM00855">
    <property type="entry name" value="PGAM"/>
    <property type="match status" value="1"/>
</dbReference>
<dbReference type="Gene3D" id="3.40.50.1240">
    <property type="entry name" value="Phosphoglycerate mutase-like"/>
    <property type="match status" value="1"/>
</dbReference>
<evidence type="ECO:0000313" key="2">
    <source>
        <dbReference type="EMBL" id="NMP22934.1"/>
    </source>
</evidence>
<dbReference type="InterPro" id="IPR029033">
    <property type="entry name" value="His_PPase_superfam"/>
</dbReference>
<evidence type="ECO:0000256" key="1">
    <source>
        <dbReference type="SAM" id="MobiDB-lite"/>
    </source>
</evidence>
<gene>
    <name evidence="2" type="ORF">HIJ39_11295</name>
</gene>
<dbReference type="RefSeq" id="WP_169099727.1">
    <property type="nucleotide sequence ID" value="NZ_JABBVZ010000035.1"/>
</dbReference>
<sequence length="201" mass="22286">MPSLYLVRHGETRPTPSQDPRLWELTDKGKRDARALGRLIPWDSVGKVVASPESKAQQTAHWLTLGTPFNHELEVLDGLHELAAPFVSDPLLFRSQLQAYFAGKPQPGWEPLEAARMRILDALDHALTLAFPKAAVAVSHGRILTVLLSAITGRLPSLDAWEKIAMPDLARVNLEHRVIEIPFGITLHPDRGNMPTGKPRI</sequence>
<name>A0A7Y0L415_9FIRM</name>
<dbReference type="CDD" id="cd07067">
    <property type="entry name" value="HP_PGM_like"/>
    <property type="match status" value="1"/>
</dbReference>
<dbReference type="EMBL" id="JABBVZ010000035">
    <property type="protein sequence ID" value="NMP22934.1"/>
    <property type="molecule type" value="Genomic_DNA"/>
</dbReference>
<proteinExistence type="predicted"/>
<evidence type="ECO:0000313" key="3">
    <source>
        <dbReference type="Proteomes" id="UP000533476"/>
    </source>
</evidence>
<organism evidence="2 3">
    <name type="scientific">Sulfobacillus harzensis</name>
    <dbReference type="NCBI Taxonomy" id="2729629"/>
    <lineage>
        <taxon>Bacteria</taxon>
        <taxon>Bacillati</taxon>
        <taxon>Bacillota</taxon>
        <taxon>Clostridia</taxon>
        <taxon>Eubacteriales</taxon>
        <taxon>Clostridiales Family XVII. Incertae Sedis</taxon>
        <taxon>Sulfobacillus</taxon>
    </lineage>
</organism>